<evidence type="ECO:0000313" key="2">
    <source>
        <dbReference type="Proteomes" id="UP000186895"/>
    </source>
</evidence>
<gene>
    <name evidence="1" type="ORF">SAMN05421647_102215</name>
</gene>
<dbReference type="Proteomes" id="UP000186895">
    <property type="component" value="Unassembled WGS sequence"/>
</dbReference>
<name>A0A1N6Q2Z7_9GAMM</name>
<dbReference type="Pfam" id="PF09684">
    <property type="entry name" value="Tail_P2_I"/>
    <property type="match status" value="1"/>
</dbReference>
<dbReference type="STRING" id="49186.SAMN05421647_102215"/>
<proteinExistence type="predicted"/>
<accession>A0A1N6Q2Z7</accession>
<dbReference type="RefSeq" id="WP_076461587.1">
    <property type="nucleotide sequence ID" value="NZ_FTMN01000002.1"/>
</dbReference>
<sequence length="179" mass="19692">MSSLLPPNSTSTEHALDDATARLGSVASPLRDLWNPHTCPEPFLPWLAWAYSVDTWSDAWSTEQKRQVLAASYSVHRSKGTRYALQQALNSLGYSVEVIEWFEDAPKAEPYTFRLVATINQTPMASLSLYRSLIDVANATKNVRSHLTSVALEGNSQAYLYVGALFTVGETITLAAEAP</sequence>
<organism evidence="1 2">
    <name type="scientific">Marinobacterium stanieri</name>
    <dbReference type="NCBI Taxonomy" id="49186"/>
    <lineage>
        <taxon>Bacteria</taxon>
        <taxon>Pseudomonadati</taxon>
        <taxon>Pseudomonadota</taxon>
        <taxon>Gammaproteobacteria</taxon>
        <taxon>Oceanospirillales</taxon>
        <taxon>Oceanospirillaceae</taxon>
        <taxon>Marinobacterium</taxon>
    </lineage>
</organism>
<reference evidence="1 2" key="1">
    <citation type="submission" date="2017-01" db="EMBL/GenBank/DDBJ databases">
        <authorList>
            <person name="Mah S.A."/>
            <person name="Swanson W.J."/>
            <person name="Moy G.W."/>
            <person name="Vacquier V.D."/>
        </authorList>
    </citation>
    <scope>NUCLEOTIDE SEQUENCE [LARGE SCALE GENOMIC DNA]</scope>
    <source>
        <strain evidence="1 2">DSM 7027</strain>
    </source>
</reference>
<dbReference type="InterPro" id="IPR006521">
    <property type="entry name" value="Tail_protein_I"/>
</dbReference>
<keyword evidence="2" id="KW-1185">Reference proteome</keyword>
<dbReference type="EMBL" id="FTMN01000002">
    <property type="protein sequence ID" value="SIQ10907.1"/>
    <property type="molecule type" value="Genomic_DNA"/>
</dbReference>
<dbReference type="AlphaFoldDB" id="A0A1N6Q2Z7"/>
<dbReference type="NCBIfam" id="TIGR01634">
    <property type="entry name" value="tail_P2_I"/>
    <property type="match status" value="1"/>
</dbReference>
<evidence type="ECO:0000313" key="1">
    <source>
        <dbReference type="EMBL" id="SIQ10907.1"/>
    </source>
</evidence>
<protein>
    <submittedName>
        <fullName evidence="1">Phage tail protein, P2 protein I family</fullName>
    </submittedName>
</protein>